<dbReference type="AlphaFoldDB" id="A0A0E9UWY3"/>
<reference evidence="1" key="2">
    <citation type="journal article" date="2015" name="Fish Shellfish Immunol.">
        <title>Early steps in the European eel (Anguilla anguilla)-Vibrio vulnificus interaction in the gills: Role of the RtxA13 toxin.</title>
        <authorList>
            <person name="Callol A."/>
            <person name="Pajuelo D."/>
            <person name="Ebbesson L."/>
            <person name="Teles M."/>
            <person name="MacKenzie S."/>
            <person name="Amaro C."/>
        </authorList>
    </citation>
    <scope>NUCLEOTIDE SEQUENCE</scope>
</reference>
<dbReference type="EMBL" id="GBXM01039094">
    <property type="protein sequence ID" value="JAH69483.1"/>
    <property type="molecule type" value="Transcribed_RNA"/>
</dbReference>
<accession>A0A0E9UWY3</accession>
<evidence type="ECO:0000313" key="1">
    <source>
        <dbReference type="EMBL" id="JAH69483.1"/>
    </source>
</evidence>
<reference evidence="1" key="1">
    <citation type="submission" date="2014-11" db="EMBL/GenBank/DDBJ databases">
        <authorList>
            <person name="Amaro Gonzalez C."/>
        </authorList>
    </citation>
    <scope>NUCLEOTIDE SEQUENCE</scope>
</reference>
<name>A0A0E9UWY3_ANGAN</name>
<organism evidence="1">
    <name type="scientific">Anguilla anguilla</name>
    <name type="common">European freshwater eel</name>
    <name type="synonym">Muraena anguilla</name>
    <dbReference type="NCBI Taxonomy" id="7936"/>
    <lineage>
        <taxon>Eukaryota</taxon>
        <taxon>Metazoa</taxon>
        <taxon>Chordata</taxon>
        <taxon>Craniata</taxon>
        <taxon>Vertebrata</taxon>
        <taxon>Euteleostomi</taxon>
        <taxon>Actinopterygii</taxon>
        <taxon>Neopterygii</taxon>
        <taxon>Teleostei</taxon>
        <taxon>Anguilliformes</taxon>
        <taxon>Anguillidae</taxon>
        <taxon>Anguilla</taxon>
    </lineage>
</organism>
<sequence length="30" mass="3474">MSSYESMHWVPEIKPLGVAYISPAEVCRHR</sequence>
<protein>
    <submittedName>
        <fullName evidence="1">Uncharacterized protein</fullName>
    </submittedName>
</protein>
<proteinExistence type="predicted"/>